<evidence type="ECO:0000259" key="2">
    <source>
        <dbReference type="SMART" id="SM00852"/>
    </source>
</evidence>
<dbReference type="InterPro" id="IPR008135">
    <property type="entry name" value="Competence-induced_CinA"/>
</dbReference>
<dbReference type="SUPFAM" id="SSF142433">
    <property type="entry name" value="CinA-like"/>
    <property type="match status" value="1"/>
</dbReference>
<dbReference type="PANTHER" id="PTHR13939">
    <property type="entry name" value="NICOTINAMIDE-NUCLEOTIDE AMIDOHYDROLASE PNCC"/>
    <property type="match status" value="1"/>
</dbReference>
<dbReference type="InterPro" id="IPR008136">
    <property type="entry name" value="CinA_C"/>
</dbReference>
<dbReference type="AlphaFoldDB" id="A0A4U8YYD6"/>
<evidence type="ECO:0000256" key="1">
    <source>
        <dbReference type="HAMAP-Rule" id="MF_00226"/>
    </source>
</evidence>
<sequence length="412" mass="42880">MRAMVITTGEEILKGEVVDSHAAWISEQLCELGVEVVRHLSVGDNLSALKEVFSRVAGRCDVAVVTGGLGPTEDDLTTRAAAESAGVPLVEDPVASASVAAYFEGRKAPVPASNLKQARLPKGAACIPNPVGTAPAFSLELSGTRFWFLPGVPREMRFLMTESVTPAISGMQPKGSRLVKTAITTFGLPESVVGERISGIEAGFPGVHVGYRASFPVIEVKIWAFAGADAGLAQRQEAASAEALKRLDGYVVSEAGLSMPEAVAASLKGAGKTLAVAESCTGGLIGNLLTDVPGSSDWFFLSAVTYANSAKEKVLGVSGHTLETWGAVSAETVAEMAEGARRVSGADIGVATSGIAGPSGGTDEKPVGTVWIGVATEAGTETHRFVSPFKDRHMNKRVFAFKALDLVRRTLK</sequence>
<dbReference type="SMART" id="SM00852">
    <property type="entry name" value="MoCF_biosynth"/>
    <property type="match status" value="1"/>
</dbReference>
<dbReference type="EMBL" id="CAADHO010000009">
    <property type="protein sequence ID" value="VFQ46533.1"/>
    <property type="molecule type" value="Genomic_DNA"/>
</dbReference>
<gene>
    <name evidence="3" type="ORF">MSL71_42000</name>
</gene>
<dbReference type="InterPro" id="IPR050101">
    <property type="entry name" value="CinA"/>
</dbReference>
<dbReference type="Gene3D" id="3.90.950.20">
    <property type="entry name" value="CinA-like"/>
    <property type="match status" value="1"/>
</dbReference>
<dbReference type="InterPro" id="IPR036653">
    <property type="entry name" value="CinA-like_C"/>
</dbReference>
<evidence type="ECO:0000313" key="3">
    <source>
        <dbReference type="EMBL" id="VFQ46533.1"/>
    </source>
</evidence>
<dbReference type="PANTHER" id="PTHR13939:SF0">
    <property type="entry name" value="NMN AMIDOHYDROLASE-LIKE PROTEIN YFAY"/>
    <property type="match status" value="1"/>
</dbReference>
<protein>
    <recommendedName>
        <fullName evidence="1">CinA-like protein</fullName>
    </recommendedName>
</protein>
<dbReference type="CDD" id="cd00885">
    <property type="entry name" value="cinA"/>
    <property type="match status" value="1"/>
</dbReference>
<feature type="domain" description="MoaB/Mog" evidence="2">
    <location>
        <begin position="4"/>
        <end position="170"/>
    </location>
</feature>
<dbReference type="Proteomes" id="UP000507962">
    <property type="component" value="Unassembled WGS sequence"/>
</dbReference>
<dbReference type="HAMAP" id="MF_00226_B">
    <property type="entry name" value="CinA_B"/>
    <property type="match status" value="1"/>
</dbReference>
<dbReference type="SUPFAM" id="SSF53218">
    <property type="entry name" value="Molybdenum cofactor biosynthesis proteins"/>
    <property type="match status" value="1"/>
</dbReference>
<accession>A0A4U8YYD6</accession>
<dbReference type="RefSeq" id="WP_180144432.1">
    <property type="nucleotide sequence ID" value="NZ_CAADHO010000009.1"/>
</dbReference>
<evidence type="ECO:0000313" key="4">
    <source>
        <dbReference type="Proteomes" id="UP000507962"/>
    </source>
</evidence>
<reference evidence="3 4" key="1">
    <citation type="submission" date="2019-03" db="EMBL/GenBank/DDBJ databases">
        <authorList>
            <person name="Nijsse B."/>
        </authorList>
    </citation>
    <scope>NUCLEOTIDE SEQUENCE [LARGE SCALE GENOMIC DNA]</scope>
    <source>
        <strain evidence="3">Desulfoluna butyratoxydans MSL71</strain>
    </source>
</reference>
<dbReference type="Pfam" id="PF02464">
    <property type="entry name" value="CinA"/>
    <property type="match status" value="1"/>
</dbReference>
<proteinExistence type="inferred from homology"/>
<dbReference type="NCBIfam" id="TIGR00199">
    <property type="entry name" value="PncC_domain"/>
    <property type="match status" value="1"/>
</dbReference>
<name>A0A4U8YYD6_9BACT</name>
<organism evidence="3 4">
    <name type="scientific">Desulfoluna butyratoxydans</name>
    <dbReference type="NCBI Taxonomy" id="231438"/>
    <lineage>
        <taxon>Bacteria</taxon>
        <taxon>Pseudomonadati</taxon>
        <taxon>Thermodesulfobacteriota</taxon>
        <taxon>Desulfobacteria</taxon>
        <taxon>Desulfobacterales</taxon>
        <taxon>Desulfolunaceae</taxon>
        <taxon>Desulfoluna</taxon>
    </lineage>
</organism>
<dbReference type="Pfam" id="PF00994">
    <property type="entry name" value="MoCF_biosynth"/>
    <property type="match status" value="1"/>
</dbReference>
<comment type="similarity">
    <text evidence="1">Belongs to the CinA family.</text>
</comment>
<keyword evidence="4" id="KW-1185">Reference proteome</keyword>
<dbReference type="PIRSF" id="PIRSF006728">
    <property type="entry name" value="CinA"/>
    <property type="match status" value="1"/>
</dbReference>
<dbReference type="InterPro" id="IPR036425">
    <property type="entry name" value="MoaB/Mog-like_dom_sf"/>
</dbReference>
<dbReference type="Gene3D" id="3.40.980.10">
    <property type="entry name" value="MoaB/Mog-like domain"/>
    <property type="match status" value="1"/>
</dbReference>
<dbReference type="InterPro" id="IPR001453">
    <property type="entry name" value="MoaB/Mog_dom"/>
</dbReference>
<dbReference type="NCBIfam" id="TIGR00200">
    <property type="entry name" value="cinA_nterm"/>
    <property type="match status" value="1"/>
</dbReference>